<protein>
    <submittedName>
        <fullName evidence="1">Uncharacterized protein</fullName>
    </submittedName>
</protein>
<comment type="caution">
    <text evidence="1">The sequence shown here is derived from an EMBL/GenBank/DDBJ whole genome shotgun (WGS) entry which is preliminary data.</text>
</comment>
<dbReference type="AlphaFoldDB" id="A0A413YI19"/>
<accession>A0A413YI19</accession>
<organism evidence="1 2">
    <name type="scientific">Dorea formicigenerans</name>
    <dbReference type="NCBI Taxonomy" id="39486"/>
    <lineage>
        <taxon>Bacteria</taxon>
        <taxon>Bacillati</taxon>
        <taxon>Bacillota</taxon>
        <taxon>Clostridia</taxon>
        <taxon>Lachnospirales</taxon>
        <taxon>Lachnospiraceae</taxon>
        <taxon>Dorea</taxon>
    </lineage>
</organism>
<proteinExistence type="predicted"/>
<dbReference type="Proteomes" id="UP000284742">
    <property type="component" value="Unassembled WGS sequence"/>
</dbReference>
<reference evidence="1 2" key="1">
    <citation type="submission" date="2018-08" db="EMBL/GenBank/DDBJ databases">
        <title>A genome reference for cultivated species of the human gut microbiota.</title>
        <authorList>
            <person name="Zou Y."/>
            <person name="Xue W."/>
            <person name="Luo G."/>
        </authorList>
    </citation>
    <scope>NUCLEOTIDE SEQUENCE [LARGE SCALE GENOMIC DNA]</scope>
    <source>
        <strain evidence="1 2">AM37-5</strain>
    </source>
</reference>
<gene>
    <name evidence="1" type="ORF">DW860_12280</name>
</gene>
<evidence type="ECO:0000313" key="1">
    <source>
        <dbReference type="EMBL" id="RHC04664.1"/>
    </source>
</evidence>
<name>A0A413YI19_9FIRM</name>
<sequence length="124" mass="13780">MKGGGSMKNFEVIKLNDSEYDYMVMATTCISPISTLTDIQNELEDKSGKIIFDLTLINGTSSNRYISASFENGIFDRRSFETVKVIKTSIEHISLDFFVHHLDLVENGTIPNALKSLLVAGVEV</sequence>
<evidence type="ECO:0000313" key="2">
    <source>
        <dbReference type="Proteomes" id="UP000284742"/>
    </source>
</evidence>
<dbReference type="EMBL" id="QSHK01000010">
    <property type="protein sequence ID" value="RHC04664.1"/>
    <property type="molecule type" value="Genomic_DNA"/>
</dbReference>
<dbReference type="InterPro" id="IPR031834">
    <property type="entry name" value="RnlB/LsoB_antitoxin"/>
</dbReference>
<dbReference type="Pfam" id="PF15933">
    <property type="entry name" value="RnlB_antitoxin"/>
    <property type="match status" value="1"/>
</dbReference>